<dbReference type="GO" id="GO:0016746">
    <property type="term" value="F:acyltransferase activity"/>
    <property type="evidence" value="ECO:0007669"/>
    <property type="project" value="UniProtKB-KW"/>
</dbReference>
<reference evidence="3" key="1">
    <citation type="journal article" date="2019" name="Int. J. Syst. Evol. Microbiol.">
        <title>The Global Catalogue of Microorganisms (GCM) 10K type strain sequencing project: providing services to taxonomists for standard genome sequencing and annotation.</title>
        <authorList>
            <consortium name="The Broad Institute Genomics Platform"/>
            <consortium name="The Broad Institute Genome Sequencing Center for Infectious Disease"/>
            <person name="Wu L."/>
            <person name="Ma J."/>
        </authorList>
    </citation>
    <scope>NUCLEOTIDE SEQUENCE [LARGE SCALE GENOMIC DNA]</scope>
    <source>
        <strain evidence="3">CCUG 52468</strain>
    </source>
</reference>
<sequence>MLRKSERLIFEKPTLKDFERYYEIHSDPETNLYNPYGPMKFDRAKVLFQEILDHWEEHEFGIWKIMENSNPHNIIGFGGLSIKTYVSNVRLNLGYRFDTNVWGKGYATELAKDAIQYGFNDLGKDEIYAIVRPKNKPSIKVLEKCNMNHIGYLDDFPGLEHTLIYKISNN</sequence>
<dbReference type="EMBL" id="JBHTKY010000024">
    <property type="protein sequence ID" value="MFD1166812.1"/>
    <property type="molecule type" value="Genomic_DNA"/>
</dbReference>
<protein>
    <submittedName>
        <fullName evidence="2">GNAT family N-acetyltransferase</fullName>
        <ecNumber evidence="2">2.3.-.-</ecNumber>
    </submittedName>
</protein>
<feature type="domain" description="N-acetyltransferase" evidence="1">
    <location>
        <begin position="8"/>
        <end position="170"/>
    </location>
</feature>
<keyword evidence="2" id="KW-0808">Transferase</keyword>
<dbReference type="Proteomes" id="UP001597205">
    <property type="component" value="Unassembled WGS sequence"/>
</dbReference>
<keyword evidence="3" id="KW-1185">Reference proteome</keyword>
<dbReference type="Pfam" id="PF13302">
    <property type="entry name" value="Acetyltransf_3"/>
    <property type="match status" value="1"/>
</dbReference>
<gene>
    <name evidence="2" type="ORF">ACFQ2C_14475</name>
</gene>
<proteinExistence type="predicted"/>
<name>A0ABW3RQ89_9SPHI</name>
<dbReference type="PROSITE" id="PS51186">
    <property type="entry name" value="GNAT"/>
    <property type="match status" value="1"/>
</dbReference>
<dbReference type="InterPro" id="IPR000182">
    <property type="entry name" value="GNAT_dom"/>
</dbReference>
<dbReference type="Gene3D" id="3.40.630.30">
    <property type="match status" value="1"/>
</dbReference>
<dbReference type="SUPFAM" id="SSF55729">
    <property type="entry name" value="Acyl-CoA N-acyltransferases (Nat)"/>
    <property type="match status" value="1"/>
</dbReference>
<dbReference type="InterPro" id="IPR016181">
    <property type="entry name" value="Acyl_CoA_acyltransferase"/>
</dbReference>
<dbReference type="EC" id="2.3.-.-" evidence="2"/>
<dbReference type="PANTHER" id="PTHR43792:SF1">
    <property type="entry name" value="N-ACETYLTRANSFERASE DOMAIN-CONTAINING PROTEIN"/>
    <property type="match status" value="1"/>
</dbReference>
<dbReference type="PANTHER" id="PTHR43792">
    <property type="entry name" value="GNAT FAMILY, PUTATIVE (AFU_ORTHOLOGUE AFUA_3G00765)-RELATED-RELATED"/>
    <property type="match status" value="1"/>
</dbReference>
<evidence type="ECO:0000313" key="3">
    <source>
        <dbReference type="Proteomes" id="UP001597205"/>
    </source>
</evidence>
<dbReference type="RefSeq" id="WP_380897748.1">
    <property type="nucleotide sequence ID" value="NZ_JBHTKY010000024.1"/>
</dbReference>
<evidence type="ECO:0000259" key="1">
    <source>
        <dbReference type="PROSITE" id="PS51186"/>
    </source>
</evidence>
<evidence type="ECO:0000313" key="2">
    <source>
        <dbReference type="EMBL" id="MFD1166812.1"/>
    </source>
</evidence>
<comment type="caution">
    <text evidence="2">The sequence shown here is derived from an EMBL/GenBank/DDBJ whole genome shotgun (WGS) entry which is preliminary data.</text>
</comment>
<keyword evidence="2" id="KW-0012">Acyltransferase</keyword>
<accession>A0ABW3RQ89</accession>
<dbReference type="InterPro" id="IPR051531">
    <property type="entry name" value="N-acetyltransferase"/>
</dbReference>
<organism evidence="2 3">
    <name type="scientific">Sphingobacterium daejeonense</name>
    <dbReference type="NCBI Taxonomy" id="371142"/>
    <lineage>
        <taxon>Bacteria</taxon>
        <taxon>Pseudomonadati</taxon>
        <taxon>Bacteroidota</taxon>
        <taxon>Sphingobacteriia</taxon>
        <taxon>Sphingobacteriales</taxon>
        <taxon>Sphingobacteriaceae</taxon>
        <taxon>Sphingobacterium</taxon>
    </lineage>
</organism>